<feature type="transmembrane region" description="Helical" evidence="5">
    <location>
        <begin position="112"/>
        <end position="139"/>
    </location>
</feature>
<evidence type="ECO:0000256" key="2">
    <source>
        <dbReference type="ARBA" id="ARBA00022692"/>
    </source>
</evidence>
<keyword evidence="5" id="KW-1003">Cell membrane</keyword>
<feature type="transmembrane region" description="Helical" evidence="5">
    <location>
        <begin position="145"/>
        <end position="167"/>
    </location>
</feature>
<evidence type="ECO:0000256" key="1">
    <source>
        <dbReference type="ARBA" id="ARBA00004141"/>
    </source>
</evidence>
<organism evidence="7">
    <name type="scientific">Thermosporothrix sp. COM3</name>
    <dbReference type="NCBI Taxonomy" id="2490863"/>
    <lineage>
        <taxon>Bacteria</taxon>
        <taxon>Bacillati</taxon>
        <taxon>Chloroflexota</taxon>
        <taxon>Ktedonobacteria</taxon>
        <taxon>Ktedonobacterales</taxon>
        <taxon>Thermosporotrichaceae</taxon>
        <taxon>Thermosporothrix</taxon>
    </lineage>
</organism>
<dbReference type="AlphaFoldDB" id="A0A455SG64"/>
<dbReference type="PIRSF" id="PIRSF006648">
    <property type="entry name" value="DrrB"/>
    <property type="match status" value="1"/>
</dbReference>
<gene>
    <name evidence="7" type="ORF">KTC_07530</name>
</gene>
<reference evidence="7" key="1">
    <citation type="submission" date="2018-12" db="EMBL/GenBank/DDBJ databases">
        <title>Novel natural products biosynthetic potential of the class Ktedonobacteria.</title>
        <authorList>
            <person name="Zheng Y."/>
            <person name="Saitou A."/>
            <person name="Wang C.M."/>
            <person name="Toyoda A."/>
            <person name="Minakuchi Y."/>
            <person name="Sekiguchi Y."/>
            <person name="Ueda K."/>
            <person name="Takano H."/>
            <person name="Sakai Y."/>
            <person name="Yokota A."/>
            <person name="Yabe S."/>
        </authorList>
    </citation>
    <scope>NUCLEOTIDE SEQUENCE</scope>
    <source>
        <strain evidence="7">COM3</strain>
    </source>
</reference>
<keyword evidence="3 5" id="KW-1133">Transmembrane helix</keyword>
<feature type="transmembrane region" description="Helical" evidence="5">
    <location>
        <begin position="39"/>
        <end position="58"/>
    </location>
</feature>
<dbReference type="PANTHER" id="PTHR43229:SF3">
    <property type="entry name" value="ABC-TYPE MULTIDRUG TRANSPORT SYSTEM, PERMEASE COMPONENT"/>
    <property type="match status" value="1"/>
</dbReference>
<evidence type="ECO:0000259" key="6">
    <source>
        <dbReference type="PROSITE" id="PS51012"/>
    </source>
</evidence>
<comment type="subcellular location">
    <subcellularLocation>
        <location evidence="5">Cell membrane</location>
        <topology evidence="5">Multi-pass membrane protein</topology>
    </subcellularLocation>
    <subcellularLocation>
        <location evidence="1">Membrane</location>
        <topology evidence="1">Multi-pass membrane protein</topology>
    </subcellularLocation>
</comment>
<protein>
    <recommendedName>
        <fullName evidence="5">Transport permease protein</fullName>
    </recommendedName>
</protein>
<feature type="transmembrane region" description="Helical" evidence="5">
    <location>
        <begin position="70"/>
        <end position="92"/>
    </location>
</feature>
<feature type="transmembrane region" description="Helical" evidence="5">
    <location>
        <begin position="233"/>
        <end position="256"/>
    </location>
</feature>
<evidence type="ECO:0000256" key="5">
    <source>
        <dbReference type="RuleBase" id="RU361157"/>
    </source>
</evidence>
<evidence type="ECO:0000313" key="7">
    <source>
        <dbReference type="EMBL" id="BBH86002.1"/>
    </source>
</evidence>
<dbReference type="GO" id="GO:0043190">
    <property type="term" value="C:ATP-binding cassette (ABC) transporter complex"/>
    <property type="evidence" value="ECO:0007669"/>
    <property type="project" value="InterPro"/>
</dbReference>
<dbReference type="InterPro" id="IPR000412">
    <property type="entry name" value="ABC_2_transport"/>
</dbReference>
<feature type="transmembrane region" description="Helical" evidence="5">
    <location>
        <begin position="179"/>
        <end position="196"/>
    </location>
</feature>
<evidence type="ECO:0000256" key="4">
    <source>
        <dbReference type="ARBA" id="ARBA00023136"/>
    </source>
</evidence>
<dbReference type="EMBL" id="AP019376">
    <property type="protein sequence ID" value="BBH86002.1"/>
    <property type="molecule type" value="Genomic_DNA"/>
</dbReference>
<dbReference type="InterPro" id="IPR047817">
    <property type="entry name" value="ABC2_TM_bact-type"/>
</dbReference>
<comment type="similarity">
    <text evidence="5">Belongs to the ABC-2 integral membrane protein family.</text>
</comment>
<dbReference type="GO" id="GO:0140359">
    <property type="term" value="F:ABC-type transporter activity"/>
    <property type="evidence" value="ECO:0007669"/>
    <property type="project" value="InterPro"/>
</dbReference>
<dbReference type="Pfam" id="PF01061">
    <property type="entry name" value="ABC2_membrane"/>
    <property type="match status" value="1"/>
</dbReference>
<proteinExistence type="inferred from homology"/>
<dbReference type="PANTHER" id="PTHR43229">
    <property type="entry name" value="NODULATION PROTEIN J"/>
    <property type="match status" value="1"/>
</dbReference>
<keyword evidence="4 5" id="KW-0472">Membrane</keyword>
<dbReference type="InterPro" id="IPR051784">
    <property type="entry name" value="Nod_factor_ABC_transporter"/>
</dbReference>
<sequence>MSQPESSLPRTYKRPSLLTQLFDIFLIELTNWRWSWRGMLITGTIAPLFSLLALSIFARDSGPYSLSYVLVGNIVFSLLFNTMDNISSHVLFMRRLGMLDYFGTLPIWRPILIFAILLAFLLLALPSLVVMIVLGSLILNLPLHISPLVVLVVPLCAVPLAGIGAIIGSRIRLPQEASAISIVLIFLLSALGPVVIPPERLPSLFNLLGRLSPATYASSALRQVLLGPITGQLAIDIGVLIGFSLILTLIASRLIAWKEQ</sequence>
<dbReference type="PROSITE" id="PS51012">
    <property type="entry name" value="ABC_TM2"/>
    <property type="match status" value="1"/>
</dbReference>
<evidence type="ECO:0000256" key="3">
    <source>
        <dbReference type="ARBA" id="ARBA00022989"/>
    </source>
</evidence>
<keyword evidence="5" id="KW-0813">Transport</keyword>
<name>A0A455SG64_9CHLR</name>
<keyword evidence="2 5" id="KW-0812">Transmembrane</keyword>
<feature type="domain" description="ABC transmembrane type-2" evidence="6">
    <location>
        <begin position="34"/>
        <end position="258"/>
    </location>
</feature>
<accession>A0A455SG64</accession>
<dbReference type="InterPro" id="IPR013525">
    <property type="entry name" value="ABC2_TM"/>
</dbReference>